<name>A0A0J8B489_BETVV</name>
<keyword evidence="7" id="KW-1185">Reference proteome</keyword>
<feature type="domain" description="Transketolase C-terminal" evidence="5">
    <location>
        <begin position="16"/>
        <end position="57"/>
    </location>
</feature>
<dbReference type="eggNOG" id="KOG0524">
    <property type="taxonomic scope" value="Eukaryota"/>
</dbReference>
<keyword evidence="3 4" id="KW-0786">Thiamine pyrophosphate</keyword>
<gene>
    <name evidence="6" type="ORF">BVRB_016660</name>
</gene>
<evidence type="ECO:0000313" key="6">
    <source>
        <dbReference type="EMBL" id="KMS94647.1"/>
    </source>
</evidence>
<dbReference type="AlphaFoldDB" id="A0A0J8B489"/>
<dbReference type="OrthoDB" id="10266385at2759"/>
<evidence type="ECO:0000256" key="1">
    <source>
        <dbReference type="ARBA" id="ARBA00001964"/>
    </source>
</evidence>
<accession>A0A0J8B489</accession>
<evidence type="ECO:0000256" key="4">
    <source>
        <dbReference type="RuleBase" id="RU364074"/>
    </source>
</evidence>
<sequence>MVCNTCSHFCNILDSASVVEDSFEYLDAPIERIVGANVPMPYASNLEKMALPQIEDIVRVAKRACYRAVPMVAAA</sequence>
<keyword evidence="2 4" id="KW-0560">Oxidoreductase</keyword>
<comment type="catalytic activity">
    <reaction evidence="4">
        <text>N(6)-[(R)-lipoyl]-L-lysyl-[protein] + pyruvate + H(+) = N(6)-[(R)-S(8)-acetyldihydrolipoyl]-L-lysyl-[protein] + CO2</text>
        <dbReference type="Rhea" id="RHEA:19189"/>
        <dbReference type="Rhea" id="RHEA-COMP:10474"/>
        <dbReference type="Rhea" id="RHEA-COMP:10478"/>
        <dbReference type="ChEBI" id="CHEBI:15361"/>
        <dbReference type="ChEBI" id="CHEBI:15378"/>
        <dbReference type="ChEBI" id="CHEBI:16526"/>
        <dbReference type="ChEBI" id="CHEBI:83099"/>
        <dbReference type="ChEBI" id="CHEBI:83111"/>
        <dbReference type="EC" id="1.2.4.1"/>
    </reaction>
</comment>
<dbReference type="GO" id="GO:0006086">
    <property type="term" value="P:pyruvate decarboxylation to acetyl-CoA"/>
    <property type="evidence" value="ECO:0007669"/>
    <property type="project" value="InterPro"/>
</dbReference>
<evidence type="ECO:0000313" key="7">
    <source>
        <dbReference type="Proteomes" id="UP000035740"/>
    </source>
</evidence>
<dbReference type="EC" id="1.2.4.1" evidence="4"/>
<dbReference type="InterPro" id="IPR027110">
    <property type="entry name" value="PDHB_mito-type"/>
</dbReference>
<reference evidence="6 7" key="1">
    <citation type="journal article" date="2014" name="Nature">
        <title>The genome of the recently domesticated crop plant sugar beet (Beta vulgaris).</title>
        <authorList>
            <person name="Dohm J.C."/>
            <person name="Minoche A.E."/>
            <person name="Holtgrawe D."/>
            <person name="Capella-Gutierrez S."/>
            <person name="Zakrzewski F."/>
            <person name="Tafer H."/>
            <person name="Rupp O."/>
            <person name="Sorensen T.R."/>
            <person name="Stracke R."/>
            <person name="Reinhardt R."/>
            <person name="Goesmann A."/>
            <person name="Kraft T."/>
            <person name="Schulz B."/>
            <person name="Stadler P.F."/>
            <person name="Schmidt T."/>
            <person name="Gabaldon T."/>
            <person name="Lehrach H."/>
            <person name="Weisshaar B."/>
            <person name="Himmelbauer H."/>
        </authorList>
    </citation>
    <scope>NUCLEOTIDE SEQUENCE [LARGE SCALE GENOMIC DNA]</scope>
    <source>
        <tissue evidence="6">Taproot</tissue>
    </source>
</reference>
<keyword evidence="4" id="KW-0670">Pyruvate</keyword>
<proteinExistence type="predicted"/>
<dbReference type="SUPFAM" id="SSF52922">
    <property type="entry name" value="TK C-terminal domain-like"/>
    <property type="match status" value="1"/>
</dbReference>
<dbReference type="Proteomes" id="UP000035740">
    <property type="component" value="Unassembled WGS sequence"/>
</dbReference>
<dbReference type="PANTHER" id="PTHR11624">
    <property type="entry name" value="DEHYDROGENASE RELATED"/>
    <property type="match status" value="1"/>
</dbReference>
<organism evidence="6 7">
    <name type="scientific">Beta vulgaris subsp. vulgaris</name>
    <name type="common">Beet</name>
    <dbReference type="NCBI Taxonomy" id="3555"/>
    <lineage>
        <taxon>Eukaryota</taxon>
        <taxon>Viridiplantae</taxon>
        <taxon>Streptophyta</taxon>
        <taxon>Embryophyta</taxon>
        <taxon>Tracheophyta</taxon>
        <taxon>Spermatophyta</taxon>
        <taxon>Magnoliopsida</taxon>
        <taxon>eudicotyledons</taxon>
        <taxon>Gunneridae</taxon>
        <taxon>Pentapetalae</taxon>
        <taxon>Caryophyllales</taxon>
        <taxon>Chenopodiaceae</taxon>
        <taxon>Betoideae</taxon>
        <taxon>Beta</taxon>
    </lineage>
</organism>
<dbReference type="Gene3D" id="3.40.50.920">
    <property type="match status" value="1"/>
</dbReference>
<comment type="cofactor">
    <cofactor evidence="1 4">
        <name>thiamine diphosphate</name>
        <dbReference type="ChEBI" id="CHEBI:58937"/>
    </cofactor>
</comment>
<evidence type="ECO:0000259" key="5">
    <source>
        <dbReference type="Pfam" id="PF02780"/>
    </source>
</evidence>
<evidence type="ECO:0000256" key="3">
    <source>
        <dbReference type="ARBA" id="ARBA00023052"/>
    </source>
</evidence>
<dbReference type="EMBL" id="KQ091588">
    <property type="protein sequence ID" value="KMS94647.1"/>
    <property type="molecule type" value="Genomic_DNA"/>
</dbReference>
<dbReference type="Gramene" id="KMS94647">
    <property type="protein sequence ID" value="KMS94647"/>
    <property type="gene ID" value="BVRB_016660"/>
</dbReference>
<dbReference type="InterPro" id="IPR009014">
    <property type="entry name" value="Transketo_C/PFOR_II"/>
</dbReference>
<protein>
    <recommendedName>
        <fullName evidence="4">Pyruvate dehydrogenase E1 component subunit beta</fullName>
        <ecNumber evidence="4">1.2.4.1</ecNumber>
    </recommendedName>
</protein>
<dbReference type="GO" id="GO:0004739">
    <property type="term" value="F:pyruvate dehydrogenase (acetyl-transferring) activity"/>
    <property type="evidence" value="ECO:0007669"/>
    <property type="project" value="UniProtKB-UniRule"/>
</dbReference>
<dbReference type="PANTHER" id="PTHR11624:SF112">
    <property type="entry name" value="PYRUVATE DEHYDROGENASE E1 COMPONENT SUBUNIT BETA-1, MITOCHONDRIAL"/>
    <property type="match status" value="1"/>
</dbReference>
<dbReference type="Pfam" id="PF02780">
    <property type="entry name" value="Transketolase_C"/>
    <property type="match status" value="1"/>
</dbReference>
<comment type="function">
    <text evidence="4">The pyruvate dehydrogenase complex catalyzes the overall conversion of pyruvate to acetyl-CoA and CO2.</text>
</comment>
<dbReference type="InterPro" id="IPR033248">
    <property type="entry name" value="Transketolase_C"/>
</dbReference>
<evidence type="ECO:0000256" key="2">
    <source>
        <dbReference type="ARBA" id="ARBA00023002"/>
    </source>
</evidence>